<dbReference type="InterPro" id="IPR002871">
    <property type="entry name" value="NIF_FeS_clus_asmbl_NifU_N"/>
</dbReference>
<dbReference type="Proteomes" id="UP000615326">
    <property type="component" value="Unassembled WGS sequence"/>
</dbReference>
<evidence type="ECO:0000313" key="3">
    <source>
        <dbReference type="Proteomes" id="UP000615326"/>
    </source>
</evidence>
<dbReference type="PANTHER" id="PTHR10093">
    <property type="entry name" value="IRON-SULFUR CLUSTER ASSEMBLY ENZYME NIFU HOMOLOG"/>
    <property type="match status" value="1"/>
</dbReference>
<name>A0ABX0KCM0_9PROT</name>
<evidence type="ECO:0000259" key="1">
    <source>
        <dbReference type="Pfam" id="PF01592"/>
    </source>
</evidence>
<sequence length="145" mass="15888">MDECSLYDTVIVTRSRSPHHAGVVNEPTSRAQGVNPLCGDRVRLSVRAGHDGIEDLRHETRGCAICIAATDLMAEVVTGRTRTDALELGQRFTDMLESQSPPGEVADDADMPEVLRAFLPLKTHRSRLRCATLPWTALGEALNHD</sequence>
<keyword evidence="3" id="KW-1185">Reference proteome</keyword>
<accession>A0ABX0KCM0</accession>
<comment type="caution">
    <text evidence="2">The sequence shown here is derived from an EMBL/GenBank/DDBJ whole genome shotgun (WGS) entry which is preliminary data.</text>
</comment>
<dbReference type="NCBIfam" id="TIGR01994">
    <property type="entry name" value="SUF_scaf_2"/>
    <property type="match status" value="1"/>
</dbReference>
<dbReference type="CDD" id="cd06664">
    <property type="entry name" value="IscU_like"/>
    <property type="match status" value="1"/>
</dbReference>
<dbReference type="RefSeq" id="WP_173576786.1">
    <property type="nucleotide sequence ID" value="NZ_WOSW01000009.1"/>
</dbReference>
<dbReference type="Pfam" id="PF01592">
    <property type="entry name" value="NifU_N"/>
    <property type="match status" value="1"/>
</dbReference>
<gene>
    <name evidence="2" type="ORF">GOB84_06680</name>
</gene>
<feature type="domain" description="NIF system FeS cluster assembly NifU N-terminal" evidence="1">
    <location>
        <begin position="7"/>
        <end position="90"/>
    </location>
</feature>
<protein>
    <submittedName>
        <fullName evidence="2">SUF system NifU family Fe-S cluster assembly protein</fullName>
    </submittedName>
</protein>
<proteinExistence type="predicted"/>
<dbReference type="SUPFAM" id="SSF82649">
    <property type="entry name" value="SufE/NifU"/>
    <property type="match status" value="1"/>
</dbReference>
<evidence type="ECO:0000313" key="2">
    <source>
        <dbReference type="EMBL" id="NHO32250.1"/>
    </source>
</evidence>
<organism evidence="2 3">
    <name type="scientific">Acetobacter fallax</name>
    <dbReference type="NCBI Taxonomy" id="1737473"/>
    <lineage>
        <taxon>Bacteria</taxon>
        <taxon>Pseudomonadati</taxon>
        <taxon>Pseudomonadota</taxon>
        <taxon>Alphaproteobacteria</taxon>
        <taxon>Acetobacterales</taxon>
        <taxon>Acetobacteraceae</taxon>
        <taxon>Acetobacter</taxon>
    </lineage>
</organism>
<dbReference type="EMBL" id="WOSW01000009">
    <property type="protein sequence ID" value="NHO32250.1"/>
    <property type="molecule type" value="Genomic_DNA"/>
</dbReference>
<reference evidence="2 3" key="1">
    <citation type="journal article" date="2020" name="Int. J. Syst. Evol. Microbiol.">
        <title>Novel acetic acid bacteria from cider fermentations: Acetobacter conturbans sp. nov. and Acetobacter fallax sp. nov.</title>
        <authorList>
            <person name="Sombolestani A.S."/>
            <person name="Cleenwerck I."/>
            <person name="Cnockaert M."/>
            <person name="Borremans W."/>
            <person name="Wieme A.D."/>
            <person name="De Vuyst L."/>
            <person name="Vandamme P."/>
        </authorList>
    </citation>
    <scope>NUCLEOTIDE SEQUENCE [LARGE SCALE GENOMIC DNA]</scope>
    <source>
        <strain evidence="2 3">LMG 1637</strain>
    </source>
</reference>
<dbReference type="Gene3D" id="3.90.1010.10">
    <property type="match status" value="1"/>
</dbReference>